<gene>
    <name evidence="3" type="primary">X975_10567</name>
    <name evidence="3" type="ORF">CDAR_31091</name>
</gene>
<dbReference type="SMART" id="SM00408">
    <property type="entry name" value="IGc2"/>
    <property type="match status" value="2"/>
</dbReference>
<feature type="transmembrane region" description="Helical" evidence="1">
    <location>
        <begin position="270"/>
        <end position="290"/>
    </location>
</feature>
<evidence type="ECO:0000259" key="2">
    <source>
        <dbReference type="PROSITE" id="PS50835"/>
    </source>
</evidence>
<dbReference type="Pfam" id="PF13927">
    <property type="entry name" value="Ig_3"/>
    <property type="match status" value="1"/>
</dbReference>
<dbReference type="InterPro" id="IPR003598">
    <property type="entry name" value="Ig_sub2"/>
</dbReference>
<sequence>MHNWCVFRHLGALTKQTDKGTSVDGIGSSSRIIHPSLTDGDIKGFPTSHHALTRTWRIAAPGFFSFFHGRLLPSKRKWEKKVSWLRLKDFHVLTVGLYTYISDNRFQTIYNEYATDWTLQIKFAQLSDEGLYECQVSSNPPVSHYVYLKVIVPKAKILGSGNFYVSVGSEIEMTCVITDCPEPPTYVFWYHESRMINFDRERVNISLQKAGNNTAISRVKIKKAETSDSGNYSCSPANAEVDSIFVHVLKGEKHAAVQNDAASTSSSSRFVSSFSIMIAFQFVILFAVSVSRSR</sequence>
<dbReference type="AlphaFoldDB" id="A0AAV4RYU0"/>
<dbReference type="Gene3D" id="2.60.40.10">
    <property type="entry name" value="Immunoglobulins"/>
    <property type="match status" value="2"/>
</dbReference>
<dbReference type="GO" id="GO:0050808">
    <property type="term" value="P:synapse organization"/>
    <property type="evidence" value="ECO:0007669"/>
    <property type="project" value="TreeGrafter"/>
</dbReference>
<organism evidence="3 4">
    <name type="scientific">Caerostris darwini</name>
    <dbReference type="NCBI Taxonomy" id="1538125"/>
    <lineage>
        <taxon>Eukaryota</taxon>
        <taxon>Metazoa</taxon>
        <taxon>Ecdysozoa</taxon>
        <taxon>Arthropoda</taxon>
        <taxon>Chelicerata</taxon>
        <taxon>Arachnida</taxon>
        <taxon>Araneae</taxon>
        <taxon>Araneomorphae</taxon>
        <taxon>Entelegynae</taxon>
        <taxon>Araneoidea</taxon>
        <taxon>Araneidae</taxon>
        <taxon>Caerostris</taxon>
    </lineage>
</organism>
<dbReference type="FunFam" id="2.60.40.10:FF:000533">
    <property type="entry name" value="Uncharacterized protein, isoform A"/>
    <property type="match status" value="1"/>
</dbReference>
<dbReference type="InterPro" id="IPR007110">
    <property type="entry name" value="Ig-like_dom"/>
</dbReference>
<dbReference type="Proteomes" id="UP001054837">
    <property type="component" value="Unassembled WGS sequence"/>
</dbReference>
<name>A0AAV4RYU0_9ARAC</name>
<comment type="caution">
    <text evidence="3">The sequence shown here is derived from an EMBL/GenBank/DDBJ whole genome shotgun (WGS) entry which is preliminary data.</text>
</comment>
<dbReference type="InterPro" id="IPR036179">
    <property type="entry name" value="Ig-like_dom_sf"/>
</dbReference>
<dbReference type="PROSITE" id="PS50835">
    <property type="entry name" value="IG_LIKE"/>
    <property type="match status" value="1"/>
</dbReference>
<proteinExistence type="predicted"/>
<dbReference type="InterPro" id="IPR013783">
    <property type="entry name" value="Ig-like_fold"/>
</dbReference>
<keyword evidence="4" id="KW-1185">Reference proteome</keyword>
<dbReference type="InterPro" id="IPR003599">
    <property type="entry name" value="Ig_sub"/>
</dbReference>
<protein>
    <submittedName>
        <fullName evidence="3">Neurotrimin</fullName>
    </submittedName>
</protein>
<keyword evidence="1" id="KW-0472">Membrane</keyword>
<dbReference type="PANTHER" id="PTHR23279:SF36">
    <property type="entry name" value="DEFECTIVE PROBOSCIS EXTENSION RESPONSE 9, ISOFORM A"/>
    <property type="match status" value="1"/>
</dbReference>
<dbReference type="SMART" id="SM00409">
    <property type="entry name" value="IG"/>
    <property type="match status" value="2"/>
</dbReference>
<feature type="domain" description="Ig-like" evidence="2">
    <location>
        <begin position="153"/>
        <end position="245"/>
    </location>
</feature>
<evidence type="ECO:0000313" key="4">
    <source>
        <dbReference type="Proteomes" id="UP001054837"/>
    </source>
</evidence>
<reference evidence="3 4" key="1">
    <citation type="submission" date="2021-06" db="EMBL/GenBank/DDBJ databases">
        <title>Caerostris darwini draft genome.</title>
        <authorList>
            <person name="Kono N."/>
            <person name="Arakawa K."/>
        </authorList>
    </citation>
    <scope>NUCLEOTIDE SEQUENCE [LARGE SCALE GENOMIC DNA]</scope>
</reference>
<evidence type="ECO:0000313" key="3">
    <source>
        <dbReference type="EMBL" id="GIY25869.1"/>
    </source>
</evidence>
<keyword evidence="1" id="KW-1133">Transmembrane helix</keyword>
<evidence type="ECO:0000256" key="1">
    <source>
        <dbReference type="SAM" id="Phobius"/>
    </source>
</evidence>
<dbReference type="PANTHER" id="PTHR23279">
    <property type="entry name" value="DEFECTIVE PROBOSCIS EXTENSION RESPONSE DPR -RELATED"/>
    <property type="match status" value="1"/>
</dbReference>
<dbReference type="GO" id="GO:0032589">
    <property type="term" value="C:neuron projection membrane"/>
    <property type="evidence" value="ECO:0007669"/>
    <property type="project" value="TreeGrafter"/>
</dbReference>
<accession>A0AAV4RYU0</accession>
<dbReference type="SUPFAM" id="SSF48726">
    <property type="entry name" value="Immunoglobulin"/>
    <property type="match status" value="2"/>
</dbReference>
<dbReference type="InterPro" id="IPR037448">
    <property type="entry name" value="Zig-8"/>
</dbReference>
<dbReference type="EMBL" id="BPLQ01006863">
    <property type="protein sequence ID" value="GIY25869.1"/>
    <property type="molecule type" value="Genomic_DNA"/>
</dbReference>
<keyword evidence="1" id="KW-0812">Transmembrane</keyword>